<feature type="compositionally biased region" description="Low complexity" evidence="1">
    <location>
        <begin position="162"/>
        <end position="172"/>
    </location>
</feature>
<dbReference type="Gene3D" id="2.60.120.260">
    <property type="entry name" value="Galactose-binding domain-like"/>
    <property type="match status" value="1"/>
</dbReference>
<feature type="compositionally biased region" description="Polar residues" evidence="1">
    <location>
        <begin position="173"/>
        <end position="220"/>
    </location>
</feature>
<dbReference type="InterPro" id="IPR024655">
    <property type="entry name" value="Asl1_glyco_hydro_catalytic"/>
</dbReference>
<dbReference type="InterPro" id="IPR053337">
    <property type="entry name" value="AT-2_adhesin"/>
</dbReference>
<evidence type="ECO:0000259" key="2">
    <source>
        <dbReference type="Pfam" id="PF11790"/>
    </source>
</evidence>
<feature type="compositionally biased region" description="Polar residues" evidence="1">
    <location>
        <begin position="152"/>
        <end position="161"/>
    </location>
</feature>
<dbReference type="Pfam" id="PF11790">
    <property type="entry name" value="Glyco_hydro_cc"/>
    <property type="match status" value="1"/>
</dbReference>
<dbReference type="SUPFAM" id="SSF51445">
    <property type="entry name" value="(Trans)glycosidases"/>
    <property type="match status" value="1"/>
</dbReference>
<feature type="compositionally biased region" description="Low complexity" evidence="1">
    <location>
        <begin position="250"/>
        <end position="300"/>
    </location>
</feature>
<feature type="domain" description="Asl1-like glycosyl hydrolase catalytic" evidence="2">
    <location>
        <begin position="665"/>
        <end position="974"/>
    </location>
</feature>
<accession>A0AAD3D2G6</accession>
<feature type="compositionally biased region" description="Low complexity" evidence="1">
    <location>
        <begin position="221"/>
        <end position="242"/>
    </location>
</feature>
<comment type="caution">
    <text evidence="3">The sequence shown here is derived from an EMBL/GenBank/DDBJ whole genome shotgun (WGS) entry which is preliminary data.</text>
</comment>
<feature type="region of interest" description="Disordered" evidence="1">
    <location>
        <begin position="92"/>
        <end position="486"/>
    </location>
</feature>
<dbReference type="Proteomes" id="UP001054902">
    <property type="component" value="Unassembled WGS sequence"/>
</dbReference>
<evidence type="ECO:0000313" key="4">
    <source>
        <dbReference type="Proteomes" id="UP001054902"/>
    </source>
</evidence>
<feature type="compositionally biased region" description="Low complexity" evidence="1">
    <location>
        <begin position="132"/>
        <end position="142"/>
    </location>
</feature>
<dbReference type="AlphaFoldDB" id="A0AAD3D2G6"/>
<keyword evidence="4" id="KW-1185">Reference proteome</keyword>
<feature type="compositionally biased region" description="Polar residues" evidence="1">
    <location>
        <begin position="93"/>
        <end position="105"/>
    </location>
</feature>
<reference evidence="3 4" key="1">
    <citation type="journal article" date="2021" name="Sci. Rep.">
        <title>The genome of the diatom Chaetoceros tenuissimus carries an ancient integrated fragment of an extant virus.</title>
        <authorList>
            <person name="Hongo Y."/>
            <person name="Kimura K."/>
            <person name="Takaki Y."/>
            <person name="Yoshida Y."/>
            <person name="Baba S."/>
            <person name="Kobayashi G."/>
            <person name="Nagasaki K."/>
            <person name="Hano T."/>
            <person name="Tomaru Y."/>
        </authorList>
    </citation>
    <scope>NUCLEOTIDE SEQUENCE [LARGE SCALE GENOMIC DNA]</scope>
    <source>
        <strain evidence="3 4">NIES-3715</strain>
    </source>
</reference>
<dbReference type="PANTHER" id="PTHR37001">
    <property type="entry name" value="PHOSPHORYN, PUTATIVE-RELATED-RELATED"/>
    <property type="match status" value="1"/>
</dbReference>
<evidence type="ECO:0000256" key="1">
    <source>
        <dbReference type="SAM" id="MobiDB-lite"/>
    </source>
</evidence>
<feature type="compositionally biased region" description="Polar residues" evidence="1">
    <location>
        <begin position="626"/>
        <end position="646"/>
    </location>
</feature>
<organism evidence="3 4">
    <name type="scientific">Chaetoceros tenuissimus</name>
    <dbReference type="NCBI Taxonomy" id="426638"/>
    <lineage>
        <taxon>Eukaryota</taxon>
        <taxon>Sar</taxon>
        <taxon>Stramenopiles</taxon>
        <taxon>Ochrophyta</taxon>
        <taxon>Bacillariophyta</taxon>
        <taxon>Coscinodiscophyceae</taxon>
        <taxon>Chaetocerotophycidae</taxon>
        <taxon>Chaetocerotales</taxon>
        <taxon>Chaetocerotaceae</taxon>
        <taxon>Chaetoceros</taxon>
    </lineage>
</organism>
<feature type="compositionally biased region" description="Low complexity" evidence="1">
    <location>
        <begin position="616"/>
        <end position="625"/>
    </location>
</feature>
<name>A0AAD3D2G6_9STRA</name>
<gene>
    <name evidence="3" type="ORF">CTEN210_12919</name>
</gene>
<sequence length="1123" mass="123622">MRIHSITPYVVTCVALYVSLGRAYEAEYKSKDQIDGKSSEDSFGRKSRVNGRFVRYVNQERTEKLERSLNINNTENGEINTDGNETLIEVNDKNQTGNESITISPSAIPPKMSDETLIGNETSVPLDEPLESDSSSPTSLESNIPSAIPSMVHSSTPTMIHSSSPSTFPSISGQPTKLASKEPSGQPSLTSFSIPTISTFPSNVPSETPTTFPSMQPSLGSSNSPTDLPSLSPSTLPSIFPTNNPTKVHSSLPSLLPSTSPSLKHSNLPSSSSKPSDVPSLLPTRSSGPSTLPSLSSNPSEKPSMRPSLVPSMNPSLEQSDLPSSSPSKMASESPSSYPSNSPTTSLEPSRSPTQVPTTSSSPSYAPTESNEPSSFPSLLPSVIPTEAPSTLKPTLTPTSTPSKVHSAVPSLSLKPTSLPSVTASSNPSSLPTSSPSRQRSNAPSSKPSASPSKRPTSKPSESPSKSPTSKPSTLSPSSSPTEDLCKDNDRYEFALDDGNLVTCSWITSYPRLNSFRRNLYCANERNAKRCKYSCGTCVSSLRPLPVDDETAIFEVEDGTEKACSFFYKNKLNDIERAINRQDAYCNEKIDKDTRISDACALSCGYLHHNFYSPSSSPSSAPTPTIAQTNAPTIESTPMPTSSVTRRPNEKRGLIINRHIDESAVIPFSSSISWFYNYRQEPMDWEGQWADRYGIEFIPMMSNQYLYNAYGDKFCSFETHGKIQADMRYPVCSTQDAIDIIRTARINRKNGIPLRYLMGFNEMYNNDHDFSPEEAAFYWSKYVQPAAVANGLKLIGTTFNAMSDAWAADFLRRCFDRRHDPNYPCDIHVIEKFAIHQYDCKQAMWERWYGPSGSLFQQRLIQNLGNYGGKSNWAQYIRRRPLWITETNCYWDMKLNNDLTRSGWTFPHASNEEQCMRITGQRPEVYGKGSLATMDSLWNIEAYAIWTTYSPKDVLKGNYLTFKNGRMTPLGKAFLNPGDTSVDCKMPGIDRKIYASGSQGSISGFASYVYCASTKSTFARNMHSGGKLDMYVDVPAAGEYAINISYITAEDRLLQVKVNDVYVDTFLFPDTGEWCGVGGISTYVPMELSGFVAGRNKITFGNENDRDGERIQSPTIEWISVVI</sequence>
<feature type="compositionally biased region" description="Low complexity" evidence="1">
    <location>
        <begin position="444"/>
        <end position="482"/>
    </location>
</feature>
<dbReference type="EMBL" id="BLLK01000052">
    <property type="protein sequence ID" value="GFH56443.1"/>
    <property type="molecule type" value="Genomic_DNA"/>
</dbReference>
<feature type="region of interest" description="Disordered" evidence="1">
    <location>
        <begin position="616"/>
        <end position="647"/>
    </location>
</feature>
<dbReference type="PANTHER" id="PTHR37001:SF5">
    <property type="entry name" value="RIIA DOMAIN-CONTAINING PROTEIN"/>
    <property type="match status" value="1"/>
</dbReference>
<evidence type="ECO:0000313" key="3">
    <source>
        <dbReference type="EMBL" id="GFH56443.1"/>
    </source>
</evidence>
<feature type="compositionally biased region" description="Low complexity" evidence="1">
    <location>
        <begin position="389"/>
        <end position="437"/>
    </location>
</feature>
<dbReference type="InterPro" id="IPR017853">
    <property type="entry name" value="GH"/>
</dbReference>
<proteinExistence type="predicted"/>
<protein>
    <recommendedName>
        <fullName evidence="2">Asl1-like glycosyl hydrolase catalytic domain-containing protein</fullName>
    </recommendedName>
</protein>
<feature type="compositionally biased region" description="Low complexity" evidence="1">
    <location>
        <begin position="315"/>
        <end position="370"/>
    </location>
</feature>